<keyword evidence="1" id="KW-1133">Transmembrane helix</keyword>
<keyword evidence="1" id="KW-0812">Transmembrane</keyword>
<evidence type="ECO:0000313" key="2">
    <source>
        <dbReference type="EMBL" id="RAK28584.1"/>
    </source>
</evidence>
<keyword evidence="3" id="KW-1185">Reference proteome</keyword>
<name>A0A364JV55_9HYPH</name>
<sequence>MGEIDYGTNNSAGILTEKPRRIRFSKGELERIERLTSQDVRDTGRGLKHTRRSFLTRFYQCFLSVCIAIFLIGGVGFVVLRGGIDSDLLRDEAQKSLSNLLGSGATASIGNAALSLDRNSLVAINAQDVSISDPALGVAINNIRSVRLGLSPLPLLTGKMRIAELAIDGANFEFLEQEGPTFWKTLPYDEQGLLDFDAISREIFAAMRHNLELLGKQNPQAIELTNSTIQFKVGETVQTFHIQTLRLVEKTGQISLAGNVEWNGQNIRMVGTILWKDDQRNELAAFELQLRDIPVRLGPADEVAPVLENTHINPAHFVFSAVADLFLAGQAATSNKAERLSVNFDVDNIDMQLGKIDDVRGRASLKLEHVVGSKKLEILPSRIQLNGLSANFNGAIGPDSDFKGQEQGPAYRFEVVTSSATSLPVESSDPELSFGVHIGGRFFAENQRIQFTTLDLKTATGELYGQGSMAFGQGSPEMIFMLRIPTMAVSDAKHLWPIDVADGAREWVIKNLFGGTLKDSRIDISLAGGRFNGPGRPPPMTGEEIKADFNVVETRFDVVGELPPIRDVVGNISVRGAHATIKLDKGVVYTDNNRQAQVTDGTLIIPWGPQRPVIAELDLTVSGDAAAIIEIAGKKPIDIQDAIPFSPEDATGEVKSHVLVNFAVSRGAPPGTLQWNADIDFKDLSLSRRIGGSFVTDATGSIKVDQSSAIINAEGRLDGIPATVSMTEPLKRSGMVKPQQKIKLEVDDKTRDKLFPELKGLISGPMTVELGMKNADKRHIHADLGKTRVSLPWLGWQKGSGVPAKLEFDLIEKGPAEGKNFDVENLVLTGDTFGARGALSIADGSLQSVDLNEVRLTRADRLSLKTALNGGSYRVTVRGARFDARALIKQAMEQNHKRSGSQTKDNSRLVVSAQIDEVTGFHGETLKNLAVSYEKAGSRVSGLSINATTSSGKKFTATNNDQEGARSLTSRSEDAGAVLRFFDFYDKMRGGKISVGLAGQGDGPLSGQIDARDFSIVDEPRLAKIVSSSPEPGGRSLDQAVKRKIDVSRVDFERGFSFIEMGKRYLKLSRGVVRGPSVGATFQGTLYDSKGSMEITGTFMPAYGLNRMFSEVPILGALLGNGRDKGLLGITFKLIGSAKQPQVIVNPISIIAPGIFRTIFEF</sequence>
<evidence type="ECO:0000313" key="3">
    <source>
        <dbReference type="Proteomes" id="UP000249453"/>
    </source>
</evidence>
<dbReference type="Proteomes" id="UP000249453">
    <property type="component" value="Unassembled WGS sequence"/>
</dbReference>
<accession>A0A364JV55</accession>
<organism evidence="2 3">
    <name type="scientific">Falsochrobactrum ovis</name>
    <dbReference type="NCBI Taxonomy" id="1293442"/>
    <lineage>
        <taxon>Bacteria</taxon>
        <taxon>Pseudomonadati</taxon>
        <taxon>Pseudomonadota</taxon>
        <taxon>Alphaproteobacteria</taxon>
        <taxon>Hyphomicrobiales</taxon>
        <taxon>Brucellaceae</taxon>
        <taxon>Falsochrobactrum</taxon>
    </lineage>
</organism>
<comment type="caution">
    <text evidence="2">The sequence shown here is derived from an EMBL/GenBank/DDBJ whole genome shotgun (WGS) entry which is preliminary data.</text>
</comment>
<dbReference type="EMBL" id="QLMK01000006">
    <property type="protein sequence ID" value="RAK28584.1"/>
    <property type="molecule type" value="Genomic_DNA"/>
</dbReference>
<reference evidence="2 3" key="1">
    <citation type="submission" date="2018-06" db="EMBL/GenBank/DDBJ databases">
        <title>Genomic Encyclopedia of Type Strains, Phase IV (KMG-IV): sequencing the most valuable type-strain genomes for metagenomic binning, comparative biology and taxonomic classification.</title>
        <authorList>
            <person name="Goeker M."/>
        </authorList>
    </citation>
    <scope>NUCLEOTIDE SEQUENCE [LARGE SCALE GENOMIC DNA]</scope>
    <source>
        <strain evidence="2 3">DSM 26720</strain>
    </source>
</reference>
<feature type="transmembrane region" description="Helical" evidence="1">
    <location>
        <begin position="58"/>
        <end position="80"/>
    </location>
</feature>
<gene>
    <name evidence="2" type="ORF">C7374_106118</name>
</gene>
<dbReference type="AlphaFoldDB" id="A0A364JV55"/>
<proteinExistence type="predicted"/>
<keyword evidence="1" id="KW-0472">Membrane</keyword>
<protein>
    <submittedName>
        <fullName evidence="2">Uncharacterized protein</fullName>
    </submittedName>
</protein>
<evidence type="ECO:0000256" key="1">
    <source>
        <dbReference type="SAM" id="Phobius"/>
    </source>
</evidence>